<name>A0A078AXN3_STYLE</name>
<dbReference type="PANTHER" id="PTHR23354:SF122">
    <property type="entry name" value="GTPASE-ACTIVATING PROTEIN SKYWALKER"/>
    <property type="match status" value="1"/>
</dbReference>
<reference evidence="2 3" key="1">
    <citation type="submission" date="2014-06" db="EMBL/GenBank/DDBJ databases">
        <authorList>
            <person name="Swart Estienne"/>
        </authorList>
    </citation>
    <scope>NUCLEOTIDE SEQUENCE [LARGE SCALE GENOMIC DNA]</scope>
    <source>
        <strain evidence="2 3">130c</strain>
    </source>
</reference>
<dbReference type="AlphaFoldDB" id="A0A078AXN3"/>
<dbReference type="SMART" id="SM00584">
    <property type="entry name" value="TLDc"/>
    <property type="match status" value="1"/>
</dbReference>
<dbReference type="PROSITE" id="PS51886">
    <property type="entry name" value="TLDC"/>
    <property type="match status" value="1"/>
</dbReference>
<evidence type="ECO:0000259" key="1">
    <source>
        <dbReference type="PROSITE" id="PS51886"/>
    </source>
</evidence>
<gene>
    <name evidence="2" type="primary">Contig4956.g5295</name>
    <name evidence="2" type="ORF">STYLEM_15999</name>
</gene>
<proteinExistence type="predicted"/>
<protein>
    <submittedName>
        <fullName evidence="2">Uncharacterized protein c20orf118 homolog</fullName>
    </submittedName>
</protein>
<accession>A0A078AXN3</accession>
<dbReference type="EMBL" id="CCKQ01015091">
    <property type="protein sequence ID" value="CDW86899.1"/>
    <property type="molecule type" value="Genomic_DNA"/>
</dbReference>
<feature type="domain" description="TLDc" evidence="1">
    <location>
        <begin position="340"/>
        <end position="509"/>
    </location>
</feature>
<dbReference type="Pfam" id="PF07534">
    <property type="entry name" value="TLD"/>
    <property type="match status" value="1"/>
</dbReference>
<dbReference type="PANTHER" id="PTHR23354">
    <property type="entry name" value="NUCLEOLAR PROTEIN 7/ESTROGEN RECEPTOR COACTIVATOR-RELATED"/>
    <property type="match status" value="1"/>
</dbReference>
<evidence type="ECO:0000313" key="2">
    <source>
        <dbReference type="EMBL" id="CDW86899.1"/>
    </source>
</evidence>
<dbReference type="InterPro" id="IPR035969">
    <property type="entry name" value="Rab-GAP_TBC_sf"/>
</dbReference>
<dbReference type="InParanoid" id="A0A078AXN3"/>
<dbReference type="Proteomes" id="UP000039865">
    <property type="component" value="Unassembled WGS sequence"/>
</dbReference>
<dbReference type="Gene3D" id="1.10.472.80">
    <property type="entry name" value="Ypt/Rab-GAP domain of gyp1p, domain 3"/>
    <property type="match status" value="1"/>
</dbReference>
<keyword evidence="3" id="KW-1185">Reference proteome</keyword>
<dbReference type="InterPro" id="IPR006571">
    <property type="entry name" value="TLDc_dom"/>
</dbReference>
<organism evidence="2 3">
    <name type="scientific">Stylonychia lemnae</name>
    <name type="common">Ciliate</name>
    <dbReference type="NCBI Taxonomy" id="5949"/>
    <lineage>
        <taxon>Eukaryota</taxon>
        <taxon>Sar</taxon>
        <taxon>Alveolata</taxon>
        <taxon>Ciliophora</taxon>
        <taxon>Intramacronucleata</taxon>
        <taxon>Spirotrichea</taxon>
        <taxon>Stichotrichia</taxon>
        <taxon>Sporadotrichida</taxon>
        <taxon>Oxytrichidae</taxon>
        <taxon>Stylonychinae</taxon>
        <taxon>Stylonychia</taxon>
    </lineage>
</organism>
<evidence type="ECO:0000313" key="3">
    <source>
        <dbReference type="Proteomes" id="UP000039865"/>
    </source>
</evidence>
<dbReference type="SUPFAM" id="SSF47923">
    <property type="entry name" value="Ypt/Rab-GAP domain of gyp1p"/>
    <property type="match status" value="1"/>
</dbReference>
<dbReference type="OMA" id="HAFFNSE"/>
<dbReference type="OrthoDB" id="10065050at2759"/>
<sequence>MGGKEGKEASADATHAFFNSEAYRASGCVDVDRLKKELVSPEKYCYFQGVPDKSRREALLQLFNLNPLTCETRYQTIVKMAGDEFVEHTKRAGMAAKTLEYHCLNEKGLEELEIILALLFKERHIKHSPLMIPVASLLLIYLKPAEVYHLIAELITQSSETLKSPEQSQLIRWHFTLEKQQYFKLLSTFVKSYMSTTLRGKRSVLLHMNKIGFDFSKYVDTCFKSSLTYFLALPIAVEVLMMFMIEGVKIMFRYTYSVMKCHKTFIKKCNSPGELLELLKNEAREKTVPSKIHKRAFKYPLKRKNYDFKKAQIDKYTDPNSQIGASEYTDYIPNCPLNSTILKFEEFAKMWHFLPDYVKIRIPELLYCAQTDGFNLQSLYRKMQPYKNEYKFTLLIIQTKKDEVFGAFIDDVFRKYLKGYIGSSDCFVFSLKPEVKCFYDANDNQRYLLGEQDYFQIGGEGDGPAIWVNDTLERGQTNSSGTFGNQLLNCGIKGRDEQYDIHNFELYIL</sequence>